<proteinExistence type="predicted"/>
<sequence length="136" mass="14030">MARRITADALTVLSVLFVFSFGLQYLLTPGAVAPSMGFAHWPTGEAAEFLSVKGARDLGSAVVLLVLLLIRERRALGWALLATALIPIGDGTLILVHGGSAAAALGVHYATAVGVVLIGLLQLSVAKRAKRSEAAA</sequence>
<protein>
    <submittedName>
        <fullName evidence="2">DUF4267 domain-containing protein</fullName>
    </submittedName>
</protein>
<keyword evidence="3" id="KW-1185">Reference proteome</keyword>
<keyword evidence="1" id="KW-0812">Transmembrane</keyword>
<keyword evidence="1" id="KW-1133">Transmembrane helix</keyword>
<evidence type="ECO:0000313" key="2">
    <source>
        <dbReference type="EMBL" id="RRR96924.1"/>
    </source>
</evidence>
<evidence type="ECO:0000256" key="1">
    <source>
        <dbReference type="SAM" id="Phobius"/>
    </source>
</evidence>
<dbReference type="RefSeq" id="WP_125249678.1">
    <property type="nucleotide sequence ID" value="NZ_RSEB01000006.1"/>
</dbReference>
<feature type="transmembrane region" description="Helical" evidence="1">
    <location>
        <begin position="77"/>
        <end position="96"/>
    </location>
</feature>
<evidence type="ECO:0000313" key="3">
    <source>
        <dbReference type="Proteomes" id="UP000277256"/>
    </source>
</evidence>
<organism evidence="2 3">
    <name type="scientific">Glycomyces terrestris</name>
    <dbReference type="NCBI Taxonomy" id="2493553"/>
    <lineage>
        <taxon>Bacteria</taxon>
        <taxon>Bacillati</taxon>
        <taxon>Actinomycetota</taxon>
        <taxon>Actinomycetes</taxon>
        <taxon>Glycomycetales</taxon>
        <taxon>Glycomycetaceae</taxon>
        <taxon>Glycomyces</taxon>
    </lineage>
</organism>
<name>A0A426UTA4_9ACTN</name>
<accession>A0A426UTA4</accession>
<gene>
    <name evidence="2" type="ORF">EIW28_21040</name>
</gene>
<feature type="transmembrane region" description="Helical" evidence="1">
    <location>
        <begin position="102"/>
        <end position="121"/>
    </location>
</feature>
<dbReference type="InterPro" id="IPR025363">
    <property type="entry name" value="DUF4267"/>
</dbReference>
<dbReference type="Proteomes" id="UP000277256">
    <property type="component" value="Unassembled WGS sequence"/>
</dbReference>
<keyword evidence="1" id="KW-0472">Membrane</keyword>
<dbReference type="EMBL" id="RSEB01000006">
    <property type="protein sequence ID" value="RRR96924.1"/>
    <property type="molecule type" value="Genomic_DNA"/>
</dbReference>
<dbReference type="Pfam" id="PF14087">
    <property type="entry name" value="DUF4267"/>
    <property type="match status" value="1"/>
</dbReference>
<dbReference type="OrthoDB" id="119790at2"/>
<dbReference type="AlphaFoldDB" id="A0A426UTA4"/>
<comment type="caution">
    <text evidence="2">The sequence shown here is derived from an EMBL/GenBank/DDBJ whole genome shotgun (WGS) entry which is preliminary data.</text>
</comment>
<reference evidence="2 3" key="1">
    <citation type="submission" date="2018-12" db="EMBL/GenBank/DDBJ databases">
        <title>Glycomyces sp. YIM 121974 draft genome.</title>
        <authorList>
            <person name="Li Q."/>
        </authorList>
    </citation>
    <scope>NUCLEOTIDE SEQUENCE [LARGE SCALE GENOMIC DNA]</scope>
    <source>
        <strain evidence="2 3">YIM 121974</strain>
    </source>
</reference>
<feature type="transmembrane region" description="Helical" evidence="1">
    <location>
        <begin position="49"/>
        <end position="70"/>
    </location>
</feature>